<dbReference type="Gene3D" id="2.40.128.190">
    <property type="match status" value="1"/>
</dbReference>
<dbReference type="Proteomes" id="UP000623467">
    <property type="component" value="Unassembled WGS sequence"/>
</dbReference>
<name>A0A8H6XGF0_9AGAR</name>
<dbReference type="Gene3D" id="2.120.10.70">
    <property type="entry name" value="Fucose-specific lectin"/>
    <property type="match status" value="5"/>
</dbReference>
<comment type="similarity">
    <text evidence="1">Belongs to the fungal fucose-specific lectin family.</text>
</comment>
<dbReference type="SUPFAM" id="SSF89372">
    <property type="entry name" value="Fucose-specific lectin"/>
    <property type="match status" value="2"/>
</dbReference>
<dbReference type="Pfam" id="PF07938">
    <property type="entry name" value="Fungal_lectin"/>
    <property type="match status" value="1"/>
</dbReference>
<gene>
    <name evidence="2" type="ORF">MSAN_02129200</name>
</gene>
<proteinExistence type="inferred from homology"/>
<reference evidence="2" key="1">
    <citation type="submission" date="2020-05" db="EMBL/GenBank/DDBJ databases">
        <title>Mycena genomes resolve the evolution of fungal bioluminescence.</title>
        <authorList>
            <person name="Tsai I.J."/>
        </authorList>
    </citation>
    <scope>NUCLEOTIDE SEQUENCE</scope>
    <source>
        <strain evidence="2">160909Yilan</strain>
    </source>
</reference>
<sequence>MGVASTAWAAGLRVYQTLTVDRAGDIREIRLDNDVNSIGSDEASLRQESGWREGLEQSPLQWSSAGSMTRNVLLFYQTDDNVIRQRRYDGQKWSVSDFTQPDAMPGTAMAEVTTKLAVSEGVLTQSSRCTANLATESCSSFKIKMATCVSGAGPTGSGRWPFTSASHQLQPPIAANAWNDLKDIRLYTQQTSPNQVHVWYGGFVRYPDRYPETGGCWWQIGDRKPTSKIFSSMSAVTLLPPGSRWSDSSDPETRVFMQTSDNTKMWQYQWISWGNWALRNLRQRILPPQPNGYLTALQWLSEGAVNAVGSPEEYSASDSAASNIDTAASGIPLPNPRKVATAAAAWSNGMARLYYAGNGHIKEVSRNLNTQAGAWSDGALDGICAPGSSVCCIPWGDSSASLFYQTADGVIHETRYDGKNWTISSFTEPSAQPGTYMAEVHNQDSSRVLFFFQDQRDMLCFRRANNWVWDVPVRISLVAPLATFAAIIRTDDIHVYVDDHGVKEFVGSFAGSWTPGGKLPYESSPINSMAAVFAGGQIKVYTQCDAHLIETNCDNNLSTTQLSTEMTSVDISALSRSTPTGSAIYLYHGDLFKTLHQRVWMTGTQWQPDTAVRDVTNVMPRPLSGPNLTGTDLPTVPAELPSQVDNFIPARRPMAIAATGWTDNNRVYTTNGDGFIREGSLRPQPGPYVAFQDRTRRQIDGWQRATLPNLCAPWSTLCCLSWGDNYPTTNRNISVFYQTRDHAIHEMRCDGQNWSLSSFIQPEAMPGTAIAEAHNAAADRVMLFFQDKYGYISFRLAINWIWEPAVRICKAASVTPIAATTCSDLEDFYLYFQDEQKQVRQFCATFRRGDLSWVLGNLKMPGFCGSMAAVYSSGVQPDIRLYMQSTNNSIQQLNCNGLSQTFYPFTLDKDQDSAGPNTGIAAFRTPSGSIRLYWSGSDKALRQRNCYQNQWVASDPIGDLSLCGPLGAALADPPTLDMLVLQTKCLSTNIAELGQQNTSLSNFATELSDRLPKEVNAGAETAVGLMKILMQSIEELSKSSGTATTTLVAKCKGQSVTVYKAFDGLHAKAHTFLVDATNLATDVTYQQSIIQLRINRVDALRQISEAMRANEQKVVALRTEEEKYKESRDLRIVRDVFTLGLGEAGDWGNLNDAMNYADQLIGYTNKAISTSQADLDKAQSAVDSLNAELGKYGQIKGDLDGYGPLLDAQTTMLIELAKRVGDLENSALDVGVFLASLAGKASVLDVQHTARQLATSVLAIQTQMKTSNRITGSFLDNPESMDATLRAIAGSSVEPSAADEAM</sequence>
<comment type="caution">
    <text evidence="2">The sequence shown here is derived from an EMBL/GenBank/DDBJ whole genome shotgun (WGS) entry which is preliminary data.</text>
</comment>
<keyword evidence="3" id="KW-1185">Reference proteome</keyword>
<evidence type="ECO:0000256" key="1">
    <source>
        <dbReference type="ARBA" id="ARBA00009042"/>
    </source>
</evidence>
<accession>A0A8H6XGF0</accession>
<organism evidence="2 3">
    <name type="scientific">Mycena sanguinolenta</name>
    <dbReference type="NCBI Taxonomy" id="230812"/>
    <lineage>
        <taxon>Eukaryota</taxon>
        <taxon>Fungi</taxon>
        <taxon>Dikarya</taxon>
        <taxon>Basidiomycota</taxon>
        <taxon>Agaricomycotina</taxon>
        <taxon>Agaricomycetes</taxon>
        <taxon>Agaricomycetidae</taxon>
        <taxon>Agaricales</taxon>
        <taxon>Marasmiineae</taxon>
        <taxon>Mycenaceae</taxon>
        <taxon>Mycena</taxon>
    </lineage>
</organism>
<evidence type="ECO:0008006" key="4">
    <source>
        <dbReference type="Google" id="ProtNLM"/>
    </source>
</evidence>
<dbReference type="InterPro" id="IPR012475">
    <property type="entry name" value="Fungal_lectin"/>
</dbReference>
<protein>
    <recommendedName>
        <fullName evidence="4">Fucose-specific lectin</fullName>
    </recommendedName>
</protein>
<evidence type="ECO:0000313" key="3">
    <source>
        <dbReference type="Proteomes" id="UP000623467"/>
    </source>
</evidence>
<dbReference type="EMBL" id="JACAZH010000030">
    <property type="protein sequence ID" value="KAF7340577.1"/>
    <property type="molecule type" value="Genomic_DNA"/>
</dbReference>
<dbReference type="OrthoDB" id="3049526at2759"/>
<evidence type="ECO:0000313" key="2">
    <source>
        <dbReference type="EMBL" id="KAF7340577.1"/>
    </source>
</evidence>